<dbReference type="Proteomes" id="UP000254927">
    <property type="component" value="Unassembled WGS sequence"/>
</dbReference>
<evidence type="ECO:0000313" key="1">
    <source>
        <dbReference type="EMBL" id="STZ67136.1"/>
    </source>
</evidence>
<sequence>MLFSTYNLIDLPVFTEMIAVYLSRHFTVLQKSFDKQIYEYSPVCHCLCYHANFSFVSPAGAAIMLFFRKHYLNRDFPLNRFQAADWPAWLASARWQPIDDIGHRGMSITIPQDNGEFAFDMPAAWVKNNTLPPLLLDILTQLNDIDNIMQQSCRRLAKRHKRHSREYELYLFDPPDALYVTQGGVPYLDYTATRVNKSFRAYLKQSGGKWLPYYDEACTKPLAAN</sequence>
<gene>
    <name evidence="1" type="ORF">NCTC10660_00606</name>
</gene>
<organism evidence="1 2">
    <name type="scientific">Neisseria elongata</name>
    <dbReference type="NCBI Taxonomy" id="495"/>
    <lineage>
        <taxon>Bacteria</taxon>
        <taxon>Pseudomonadati</taxon>
        <taxon>Pseudomonadota</taxon>
        <taxon>Betaproteobacteria</taxon>
        <taxon>Neisseriales</taxon>
        <taxon>Neisseriaceae</taxon>
        <taxon>Neisseria</taxon>
    </lineage>
</organism>
<name>A0A378TW59_NEIEL</name>
<dbReference type="EMBL" id="UGQW01000002">
    <property type="protein sequence ID" value="STZ67136.1"/>
    <property type="molecule type" value="Genomic_DNA"/>
</dbReference>
<protein>
    <submittedName>
        <fullName evidence="1">Uncharacterized protein</fullName>
    </submittedName>
</protein>
<proteinExistence type="predicted"/>
<accession>A0A378TW59</accession>
<dbReference type="AlphaFoldDB" id="A0A378TW59"/>
<reference evidence="1 2" key="1">
    <citation type="submission" date="2018-06" db="EMBL/GenBank/DDBJ databases">
        <authorList>
            <consortium name="Pathogen Informatics"/>
            <person name="Doyle S."/>
        </authorList>
    </citation>
    <scope>NUCLEOTIDE SEQUENCE [LARGE SCALE GENOMIC DNA]</scope>
    <source>
        <strain evidence="1 2">NCTC10660</strain>
    </source>
</reference>
<evidence type="ECO:0000313" key="2">
    <source>
        <dbReference type="Proteomes" id="UP000254927"/>
    </source>
</evidence>